<feature type="domain" description="ABC transporter" evidence="15">
    <location>
        <begin position="1189"/>
        <end position="1423"/>
    </location>
</feature>
<evidence type="ECO:0000256" key="4">
    <source>
        <dbReference type="ARBA" id="ARBA00022448"/>
    </source>
</evidence>
<evidence type="ECO:0000256" key="7">
    <source>
        <dbReference type="ARBA" id="ARBA00022741"/>
    </source>
</evidence>
<evidence type="ECO:0000259" key="16">
    <source>
        <dbReference type="PROSITE" id="PS50929"/>
    </source>
</evidence>
<feature type="transmembrane region" description="Helical" evidence="14">
    <location>
        <begin position="421"/>
        <end position="440"/>
    </location>
</feature>
<dbReference type="CDD" id="cd03244">
    <property type="entry name" value="ABCC_MRP_domain2"/>
    <property type="match status" value="1"/>
</dbReference>
<name>A0AAU9M766_9ASTR</name>
<dbReference type="SUPFAM" id="SSF90123">
    <property type="entry name" value="ABC transporter transmembrane region"/>
    <property type="match status" value="2"/>
</dbReference>
<evidence type="ECO:0000256" key="2">
    <source>
        <dbReference type="ARBA" id="ARBA00009726"/>
    </source>
</evidence>
<feature type="transmembrane region" description="Helical" evidence="14">
    <location>
        <begin position="148"/>
        <end position="166"/>
    </location>
</feature>
<keyword evidence="4" id="KW-0813">Transport</keyword>
<evidence type="ECO:0000256" key="8">
    <source>
        <dbReference type="ARBA" id="ARBA00022840"/>
    </source>
</evidence>
<feature type="domain" description="ABC transmembrane type-1" evidence="16">
    <location>
        <begin position="952"/>
        <end position="1142"/>
    </location>
</feature>
<dbReference type="PROSITE" id="PS50893">
    <property type="entry name" value="ABC_TRANSPORTER_2"/>
    <property type="match status" value="2"/>
</dbReference>
<feature type="transmembrane region" description="Helical" evidence="14">
    <location>
        <begin position="186"/>
        <end position="203"/>
    </location>
</feature>
<dbReference type="Pfam" id="PF00005">
    <property type="entry name" value="ABC_tran"/>
    <property type="match status" value="2"/>
</dbReference>
<dbReference type="PANTHER" id="PTHR24223:SF189">
    <property type="entry name" value="ABC TRANSPORTER C FAMILY MEMBER 5"/>
    <property type="match status" value="1"/>
</dbReference>
<evidence type="ECO:0000313" key="18">
    <source>
        <dbReference type="Proteomes" id="UP001157418"/>
    </source>
</evidence>
<evidence type="ECO:0000256" key="1">
    <source>
        <dbReference type="ARBA" id="ARBA00004141"/>
    </source>
</evidence>
<dbReference type="FunFam" id="1.20.1560.10:FF:000003">
    <property type="entry name" value="ABC transporter C family member 10"/>
    <property type="match status" value="1"/>
</dbReference>
<dbReference type="InterPro" id="IPR027417">
    <property type="entry name" value="P-loop_NTPase"/>
</dbReference>
<evidence type="ECO:0000256" key="12">
    <source>
        <dbReference type="ARBA" id="ARBA00034018"/>
    </source>
</evidence>
<keyword evidence="6" id="KW-0677">Repeat</keyword>
<evidence type="ECO:0000256" key="11">
    <source>
        <dbReference type="ARBA" id="ARBA00023136"/>
    </source>
</evidence>
<dbReference type="Gene3D" id="3.40.50.300">
    <property type="entry name" value="P-loop containing nucleotide triphosphate hydrolases"/>
    <property type="match status" value="2"/>
</dbReference>
<feature type="domain" description="ABC transmembrane type-1" evidence="16">
    <location>
        <begin position="313"/>
        <end position="590"/>
    </location>
</feature>
<dbReference type="CDD" id="cd18579">
    <property type="entry name" value="ABC_6TM_ABCC_D1"/>
    <property type="match status" value="1"/>
</dbReference>
<evidence type="ECO:0000259" key="15">
    <source>
        <dbReference type="PROSITE" id="PS50893"/>
    </source>
</evidence>
<feature type="transmembrane region" description="Helical" evidence="14">
    <location>
        <begin position="526"/>
        <end position="547"/>
    </location>
</feature>
<comment type="catalytic activity">
    <reaction evidence="12">
        <text>ATP + H2O + xenobioticSide 1 = ADP + phosphate + xenobioticSide 2.</text>
        <dbReference type="EC" id="7.6.2.2"/>
    </reaction>
</comment>
<dbReference type="FunFam" id="3.40.50.300:FF:000169">
    <property type="entry name" value="ABC transporter C family member 3"/>
    <property type="match status" value="1"/>
</dbReference>
<dbReference type="Pfam" id="PF00664">
    <property type="entry name" value="ABC_membrane"/>
    <property type="match status" value="2"/>
</dbReference>
<dbReference type="InterPro" id="IPR017871">
    <property type="entry name" value="ABC_transporter-like_CS"/>
</dbReference>
<comment type="subcellular location">
    <subcellularLocation>
        <location evidence="1">Membrane</location>
        <topology evidence="1">Multi-pass membrane protein</topology>
    </subcellularLocation>
</comment>
<feature type="transmembrane region" description="Helical" evidence="14">
    <location>
        <begin position="446"/>
        <end position="468"/>
    </location>
</feature>
<dbReference type="CDD" id="cd18580">
    <property type="entry name" value="ABC_6TM_ABCC_D2"/>
    <property type="match status" value="1"/>
</dbReference>
<feature type="domain" description="ABC transporter" evidence="15">
    <location>
        <begin position="624"/>
        <end position="847"/>
    </location>
</feature>
<accession>A0AAU9M766</accession>
<gene>
    <name evidence="17" type="ORF">LVIROSA_LOCUS5490</name>
</gene>
<dbReference type="InterPro" id="IPR011527">
    <property type="entry name" value="ABC1_TM_dom"/>
</dbReference>
<dbReference type="InterPro" id="IPR003439">
    <property type="entry name" value="ABC_transporter-like_ATP-bd"/>
</dbReference>
<feature type="transmembrane region" description="Helical" evidence="14">
    <location>
        <begin position="313"/>
        <end position="330"/>
    </location>
</feature>
<keyword evidence="8" id="KW-0067">ATP-binding</keyword>
<dbReference type="Proteomes" id="UP001157418">
    <property type="component" value="Unassembled WGS sequence"/>
</dbReference>
<dbReference type="InterPro" id="IPR044746">
    <property type="entry name" value="ABCC_6TM_D1"/>
</dbReference>
<evidence type="ECO:0000256" key="9">
    <source>
        <dbReference type="ARBA" id="ARBA00022967"/>
    </source>
</evidence>
<evidence type="ECO:0000256" key="5">
    <source>
        <dbReference type="ARBA" id="ARBA00022692"/>
    </source>
</evidence>
<feature type="transmembrane region" description="Helical" evidence="14">
    <location>
        <begin position="1100"/>
        <end position="1116"/>
    </location>
</feature>
<evidence type="ECO:0000256" key="6">
    <source>
        <dbReference type="ARBA" id="ARBA00022737"/>
    </source>
</evidence>
<dbReference type="InterPro" id="IPR003593">
    <property type="entry name" value="AAA+_ATPase"/>
</dbReference>
<keyword evidence="18" id="KW-1185">Reference proteome</keyword>
<dbReference type="GO" id="GO:0016887">
    <property type="term" value="F:ATP hydrolysis activity"/>
    <property type="evidence" value="ECO:0007669"/>
    <property type="project" value="InterPro"/>
</dbReference>
<feature type="transmembrane region" description="Helical" evidence="14">
    <location>
        <begin position="1006"/>
        <end position="1024"/>
    </location>
</feature>
<evidence type="ECO:0000256" key="10">
    <source>
        <dbReference type="ARBA" id="ARBA00022989"/>
    </source>
</evidence>
<evidence type="ECO:0000256" key="14">
    <source>
        <dbReference type="SAM" id="Phobius"/>
    </source>
</evidence>
<proteinExistence type="inferred from homology"/>
<dbReference type="FunFam" id="3.40.50.300:FF:000508">
    <property type="entry name" value="ABC transporter C family member 5"/>
    <property type="match status" value="1"/>
</dbReference>
<dbReference type="PROSITE" id="PS50929">
    <property type="entry name" value="ABC_TM1F"/>
    <property type="match status" value="2"/>
</dbReference>
<dbReference type="GO" id="GO:0008559">
    <property type="term" value="F:ABC-type xenobiotic transporter activity"/>
    <property type="evidence" value="ECO:0007669"/>
    <property type="project" value="UniProtKB-EC"/>
</dbReference>
<dbReference type="EC" id="7.6.2.2" evidence="3"/>
<dbReference type="InterPro" id="IPR036640">
    <property type="entry name" value="ABC1_TM_sf"/>
</dbReference>
<dbReference type="InterPro" id="IPR044726">
    <property type="entry name" value="ABCC_6TM_D2"/>
</dbReference>
<protein>
    <recommendedName>
        <fullName evidence="3">ABC-type xenobiotic transporter</fullName>
        <ecNumber evidence="3">7.6.2.2</ecNumber>
    </recommendedName>
</protein>
<dbReference type="PANTHER" id="PTHR24223">
    <property type="entry name" value="ATP-BINDING CASSETTE SUB-FAMILY C"/>
    <property type="match status" value="1"/>
</dbReference>
<feature type="transmembrane region" description="Helical" evidence="14">
    <location>
        <begin position="118"/>
        <end position="136"/>
    </location>
</feature>
<dbReference type="PROSITE" id="PS00211">
    <property type="entry name" value="ABC_TRANSPORTER_1"/>
    <property type="match status" value="1"/>
</dbReference>
<keyword evidence="7" id="KW-0547">Nucleotide-binding</keyword>
<dbReference type="EMBL" id="CAKMRJ010000113">
    <property type="protein sequence ID" value="CAH1417840.1"/>
    <property type="molecule type" value="Genomic_DNA"/>
</dbReference>
<evidence type="ECO:0000313" key="17">
    <source>
        <dbReference type="EMBL" id="CAH1417840.1"/>
    </source>
</evidence>
<keyword evidence="9" id="KW-1278">Translocase</keyword>
<feature type="transmembrane region" description="Helical" evidence="14">
    <location>
        <begin position="83"/>
        <end position="106"/>
    </location>
</feature>
<dbReference type="FunFam" id="1.20.1560.10:FF:000002">
    <property type="entry name" value="ABC transporter C family member 5"/>
    <property type="match status" value="1"/>
</dbReference>
<dbReference type="SUPFAM" id="SSF52540">
    <property type="entry name" value="P-loop containing nucleoside triphosphate hydrolases"/>
    <property type="match status" value="2"/>
</dbReference>
<comment type="caution">
    <text evidence="17">The sequence shown here is derived from an EMBL/GenBank/DDBJ whole genome shotgun (WGS) entry which is preliminary data.</text>
</comment>
<feature type="transmembrane region" description="Helical" evidence="14">
    <location>
        <begin position="20"/>
        <end position="41"/>
    </location>
</feature>
<comment type="similarity">
    <text evidence="2">Belongs to the ABC transporter superfamily. ABCC family. Conjugate transporter (TC 3.A.1.208) subfamily.</text>
</comment>
<evidence type="ECO:0000256" key="13">
    <source>
        <dbReference type="SAM" id="MobiDB-lite"/>
    </source>
</evidence>
<evidence type="ECO:0000256" key="3">
    <source>
        <dbReference type="ARBA" id="ARBA00012191"/>
    </source>
</evidence>
<feature type="region of interest" description="Disordered" evidence="13">
    <location>
        <begin position="886"/>
        <end position="920"/>
    </location>
</feature>
<reference evidence="17 18" key="1">
    <citation type="submission" date="2022-01" db="EMBL/GenBank/DDBJ databases">
        <authorList>
            <person name="Xiong W."/>
            <person name="Schranz E."/>
        </authorList>
    </citation>
    <scope>NUCLEOTIDE SEQUENCE [LARGE SCALE GENOMIC DNA]</scope>
</reference>
<organism evidence="17 18">
    <name type="scientific">Lactuca virosa</name>
    <dbReference type="NCBI Taxonomy" id="75947"/>
    <lineage>
        <taxon>Eukaryota</taxon>
        <taxon>Viridiplantae</taxon>
        <taxon>Streptophyta</taxon>
        <taxon>Embryophyta</taxon>
        <taxon>Tracheophyta</taxon>
        <taxon>Spermatophyta</taxon>
        <taxon>Magnoliopsida</taxon>
        <taxon>eudicotyledons</taxon>
        <taxon>Gunneridae</taxon>
        <taxon>Pentapetalae</taxon>
        <taxon>asterids</taxon>
        <taxon>campanulids</taxon>
        <taxon>Asterales</taxon>
        <taxon>Asteraceae</taxon>
        <taxon>Cichorioideae</taxon>
        <taxon>Cichorieae</taxon>
        <taxon>Lactucinae</taxon>
        <taxon>Lactuca</taxon>
    </lineage>
</organism>
<feature type="compositionally biased region" description="Basic residues" evidence="13">
    <location>
        <begin position="901"/>
        <end position="914"/>
    </location>
</feature>
<dbReference type="GO" id="GO:0005524">
    <property type="term" value="F:ATP binding"/>
    <property type="evidence" value="ECO:0007669"/>
    <property type="project" value="UniProtKB-KW"/>
</dbReference>
<dbReference type="InterPro" id="IPR050173">
    <property type="entry name" value="ABC_transporter_C-like"/>
</dbReference>
<keyword evidence="10 14" id="KW-1133">Transmembrane helix</keyword>
<sequence length="1436" mass="159966">MIPTKLMGSDKDLKVLENSAIVFNLALVVLSLLIVLVRKIAVYTWHNRVTKEEADEIGSRVSAVETQFLNVEIGKVYKASVCCCFYVLLLQAVVLCYDGVCLIAKSAQGEKGVSLEPLFLPASQFFAWFVLSFSTLSCKVKTLERLPLLIRVWWVTSFMISLLSLYLDGKEFAIEGLEHLKNSHLLANLAASPALGFLFLLGLRGATGIHIIRGSGLQEPLLVEEDAGCLKVTPYSEAGIFSLATLSWLNNLLSIGVKRPLELRDIPLLAPEDRSKFNYKILNINWERLKAENQASLAWALLRSFWKEAAKNAIFAGLYTLVSYVGPYMISDFVDYLGGIEHYPHEGYILAGVFFVAKLIETLTTRQWYLGVDILGMHVRSALTAMVYRKGLRLSSSARQSHTSGEIVNYMAVDVQRVGDYAWYLHDIWMLPLQIILALAILYKSVGIACIATLIATILSIVITIPLAQVQELYQDKLMAAKDDRMRKTSECLRNMRILKSQAWEDRYKVRLEEMRSVEFKWLKKALYSQAFITFFFWSSPIFVAAVTFGTSILIGGQLTAGGVLSALATFRILQEPLRNFPDLVSMMAQTKVSLDRITGFLQEEELQEDATIVLQRGMSNVAIEIKDGEFQWDSSSPRPTLSGIQMKVERGMHVAVCGSVGSGKSSFLSCILGEIPKTSGEVRICGSAAYVSQSAWIQSGNIEENVLFGNPMDKAKYKRVLHACSLKKDLELFSHGDQTIIGDRGINLSGGQKQRVQLARALYQDADIYLLDDPFSAVDAHTGSELFKEYILTALATKTVVFVTHQVEFLPAADLILVLKEGQIIQAGKYDELLQAGTDFNTLVSAHQEAIEAMDIYNHSDDESDDNHGLIKNCESIVSSIDTTTMVPNESTSASDKKAIKEKKKAKRSRKKQLVQEEERERGKISMKIYLSLLVTGGWLGLIPKQKGTQLGAPMSFFDSTPAGRILNRVSVDQSVVDLDIPFRLGGFASTTIQLLGIVGVMTQVTWQVLLLIVPMAIACLWMQKYYMASSRELVRIVSIQKSPIINLFGESIAGAATIRGFGQEKRFMKRNLYLLDCFARPFFCSIAAIEWLCLRMELISTFVFAFCLVLLVSFPRKAIDPSMAGLAVTYGLQLNARLSRWILSFCKLENKIISIERIHQYCHIPSEAPPIIEGNRPPPSWPVEGKIEIIDLKVRYKESLPVVLRGVTCEFPGGKKIGIVGRTGSGKSTLIQALFRLIEPESGRIIIDNIDISTIGLHDLRGRLSIIPQDPTLFEGTIRGNLDPLEEHTDQEVWEALDKSQLGDTVREKEQKLDAPVLENGDNWSVGQRQLVSLGRALLKQARILVLDEATASVDSATDNLIQKIIRMEFKDCTVCTIAHRIPTVIDSDLVLVLSDGQVAEFDSPIRLLEDKSSMFYKLVTEYSSRSNGIPDYS</sequence>
<dbReference type="Gene3D" id="1.20.1560.10">
    <property type="entry name" value="ABC transporter type 1, transmembrane domain"/>
    <property type="match status" value="2"/>
</dbReference>
<keyword evidence="5 14" id="KW-0812">Transmembrane</keyword>
<dbReference type="CDD" id="cd03250">
    <property type="entry name" value="ABCC_MRP_domain1"/>
    <property type="match status" value="1"/>
</dbReference>
<dbReference type="SMART" id="SM00382">
    <property type="entry name" value="AAA"/>
    <property type="match status" value="2"/>
</dbReference>
<keyword evidence="11 14" id="KW-0472">Membrane</keyword>
<dbReference type="GO" id="GO:0016020">
    <property type="term" value="C:membrane"/>
    <property type="evidence" value="ECO:0007669"/>
    <property type="project" value="UniProtKB-SubCell"/>
</dbReference>